<keyword evidence="1 6" id="KW-0560">Oxidoreductase</keyword>
<dbReference type="SUPFAM" id="SSF48179">
    <property type="entry name" value="6-phosphogluconate dehydrogenase C-terminal domain-like"/>
    <property type="match status" value="1"/>
</dbReference>
<dbReference type="Proteomes" id="UP001595632">
    <property type="component" value="Unassembled WGS sequence"/>
</dbReference>
<evidence type="ECO:0000259" key="5">
    <source>
        <dbReference type="Pfam" id="PF14833"/>
    </source>
</evidence>
<dbReference type="Gene3D" id="3.40.50.720">
    <property type="entry name" value="NAD(P)-binding Rossmann-like Domain"/>
    <property type="match status" value="1"/>
</dbReference>
<dbReference type="Pfam" id="PF03446">
    <property type="entry name" value="NAD_binding_2"/>
    <property type="match status" value="1"/>
</dbReference>
<keyword evidence="2" id="KW-0520">NAD</keyword>
<dbReference type="InterPro" id="IPR002204">
    <property type="entry name" value="3-OH-isobutyrate_DH-rel_CS"/>
</dbReference>
<dbReference type="RefSeq" id="WP_338052391.1">
    <property type="nucleotide sequence ID" value="NZ_JARGYD010000011.1"/>
</dbReference>
<organism evidence="6 7">
    <name type="scientific">Psychromarinibacter halotolerans</name>
    <dbReference type="NCBI Taxonomy" id="1775175"/>
    <lineage>
        <taxon>Bacteria</taxon>
        <taxon>Pseudomonadati</taxon>
        <taxon>Pseudomonadota</taxon>
        <taxon>Alphaproteobacteria</taxon>
        <taxon>Rhodobacterales</taxon>
        <taxon>Paracoccaceae</taxon>
        <taxon>Psychromarinibacter</taxon>
    </lineage>
</organism>
<proteinExistence type="predicted"/>
<evidence type="ECO:0000259" key="4">
    <source>
        <dbReference type="Pfam" id="PF03446"/>
    </source>
</evidence>
<dbReference type="SUPFAM" id="SSF51735">
    <property type="entry name" value="NAD(P)-binding Rossmann-fold domains"/>
    <property type="match status" value="1"/>
</dbReference>
<dbReference type="InterPro" id="IPR029154">
    <property type="entry name" value="HIBADH-like_NADP-bd"/>
</dbReference>
<dbReference type="InterPro" id="IPR006115">
    <property type="entry name" value="6PGDH_NADP-bd"/>
</dbReference>
<dbReference type="InterPro" id="IPR013328">
    <property type="entry name" value="6PGD_dom2"/>
</dbReference>
<dbReference type="PANTHER" id="PTHR22981">
    <property type="entry name" value="3-HYDROXYISOBUTYRATE DEHYDROGENASE-RELATED"/>
    <property type="match status" value="1"/>
</dbReference>
<dbReference type="PIRSF" id="PIRSF000103">
    <property type="entry name" value="HIBADH"/>
    <property type="match status" value="1"/>
</dbReference>
<dbReference type="PANTHER" id="PTHR22981:SF7">
    <property type="entry name" value="3-HYDROXYISOBUTYRATE DEHYDROGENASE, MITOCHONDRIAL"/>
    <property type="match status" value="1"/>
</dbReference>
<dbReference type="EC" id="1.1.-.-" evidence="6"/>
<sequence>MLSSAEMDTDRRATKPPNTCNTRRISVTSRSYGFVGLGNMGLPMARRLLEAGYSLSVFDTRRDVAETLVADGATVAESLSDLGRNADVVFMSLPTPDAVKAVCLSPGGLREAERAEVIVDLSTTGPRVATEVAQVLSDAGKTWIDCPVSGGVAGARKGTLTLMVSGDAGWIETLAPVIACFGKQFVVGTEAGSGHSMKIINNLMSSAALAVTSECLVLGRKLGLEPETMLEVLNSGSGRNSATTDKIPNFVLPGSFDFGFAIALSSKDARLCLEEGDRMGVPMIVGNAVRQLMNIARDSLGPDADMTEVIRVVEGWAGAEVRGKDVAQKAAE</sequence>
<feature type="domain" description="3-hydroxyisobutyrate dehydrogenase-like NAD-binding" evidence="5">
    <location>
        <begin position="192"/>
        <end position="312"/>
    </location>
</feature>
<protein>
    <submittedName>
        <fullName evidence="6">NAD(P)-dependent oxidoreductase</fullName>
        <ecNumber evidence="6">1.1.-.-</ecNumber>
    </submittedName>
</protein>
<evidence type="ECO:0000313" key="6">
    <source>
        <dbReference type="EMBL" id="MFC3144315.1"/>
    </source>
</evidence>
<dbReference type="InterPro" id="IPR015815">
    <property type="entry name" value="HIBADH-related"/>
</dbReference>
<feature type="region of interest" description="Disordered" evidence="3">
    <location>
        <begin position="1"/>
        <end position="20"/>
    </location>
</feature>
<dbReference type="InterPro" id="IPR008927">
    <property type="entry name" value="6-PGluconate_DH-like_C_sf"/>
</dbReference>
<dbReference type="GO" id="GO:0016491">
    <property type="term" value="F:oxidoreductase activity"/>
    <property type="evidence" value="ECO:0007669"/>
    <property type="project" value="UniProtKB-KW"/>
</dbReference>
<keyword evidence="7" id="KW-1185">Reference proteome</keyword>
<name>A0ABV7GSB6_9RHOB</name>
<feature type="domain" description="6-phosphogluconate dehydrogenase NADP-binding" evidence="4">
    <location>
        <begin position="32"/>
        <end position="187"/>
    </location>
</feature>
<dbReference type="Gene3D" id="1.10.1040.10">
    <property type="entry name" value="N-(1-d-carboxylethyl)-l-norvaline Dehydrogenase, domain 2"/>
    <property type="match status" value="1"/>
</dbReference>
<evidence type="ECO:0000313" key="7">
    <source>
        <dbReference type="Proteomes" id="UP001595632"/>
    </source>
</evidence>
<evidence type="ECO:0000256" key="1">
    <source>
        <dbReference type="ARBA" id="ARBA00023002"/>
    </source>
</evidence>
<evidence type="ECO:0000256" key="3">
    <source>
        <dbReference type="SAM" id="MobiDB-lite"/>
    </source>
</evidence>
<accession>A0ABV7GSB6</accession>
<dbReference type="Pfam" id="PF14833">
    <property type="entry name" value="NAD_binding_11"/>
    <property type="match status" value="1"/>
</dbReference>
<reference evidence="7" key="1">
    <citation type="journal article" date="2019" name="Int. J. Syst. Evol. Microbiol.">
        <title>The Global Catalogue of Microorganisms (GCM) 10K type strain sequencing project: providing services to taxonomists for standard genome sequencing and annotation.</title>
        <authorList>
            <consortium name="The Broad Institute Genomics Platform"/>
            <consortium name="The Broad Institute Genome Sequencing Center for Infectious Disease"/>
            <person name="Wu L."/>
            <person name="Ma J."/>
        </authorList>
    </citation>
    <scope>NUCLEOTIDE SEQUENCE [LARGE SCALE GENOMIC DNA]</scope>
    <source>
        <strain evidence="7">KCTC 52366</strain>
    </source>
</reference>
<dbReference type="InterPro" id="IPR036291">
    <property type="entry name" value="NAD(P)-bd_dom_sf"/>
</dbReference>
<gene>
    <name evidence="6" type="ORF">ACFOGP_16450</name>
</gene>
<evidence type="ECO:0000256" key="2">
    <source>
        <dbReference type="ARBA" id="ARBA00023027"/>
    </source>
</evidence>
<dbReference type="PROSITE" id="PS00895">
    <property type="entry name" value="3_HYDROXYISOBUT_DH"/>
    <property type="match status" value="1"/>
</dbReference>
<comment type="caution">
    <text evidence="6">The sequence shown here is derived from an EMBL/GenBank/DDBJ whole genome shotgun (WGS) entry which is preliminary data.</text>
</comment>
<dbReference type="EMBL" id="JBHRTB010000010">
    <property type="protein sequence ID" value="MFC3144315.1"/>
    <property type="molecule type" value="Genomic_DNA"/>
</dbReference>